<feature type="non-terminal residue" evidence="8">
    <location>
        <position position="93"/>
    </location>
</feature>
<dbReference type="GO" id="GO:0160097">
    <property type="term" value="F:reverse gyrase activity"/>
    <property type="evidence" value="ECO:0007669"/>
    <property type="project" value="UniProtKB-ARBA"/>
</dbReference>
<keyword evidence="6" id="KW-0479">Metal-binding</keyword>
<dbReference type="InterPro" id="IPR027417">
    <property type="entry name" value="P-loop_NTPase"/>
</dbReference>
<keyword evidence="2" id="KW-0963">Cytoplasm</keyword>
<dbReference type="AlphaFoldDB" id="A0A831YE70"/>
<evidence type="ECO:0000313" key="8">
    <source>
        <dbReference type="EMBL" id="HEV09389.1"/>
    </source>
</evidence>
<feature type="domain" description="RG N-terminal-type" evidence="7">
    <location>
        <begin position="1"/>
        <end position="41"/>
    </location>
</feature>
<dbReference type="InterPro" id="IPR005736">
    <property type="entry name" value="Reverse_gyrase"/>
</dbReference>
<evidence type="ECO:0000256" key="3">
    <source>
        <dbReference type="ARBA" id="ARBA00022741"/>
    </source>
</evidence>
<dbReference type="PANTHER" id="PTHR43505">
    <property type="entry name" value="REVERSE GYRASE"/>
    <property type="match status" value="1"/>
</dbReference>
<comment type="caution">
    <text evidence="8">The sequence shown here is derived from an EMBL/GenBank/DDBJ whole genome shotgun (WGS) entry which is preliminary data.</text>
</comment>
<evidence type="ECO:0000256" key="2">
    <source>
        <dbReference type="ARBA" id="ARBA00022490"/>
    </source>
</evidence>
<evidence type="ECO:0000256" key="6">
    <source>
        <dbReference type="PROSITE-ProRule" id="PRU01380"/>
    </source>
</evidence>
<sequence length="93" mass="11061">MNTIPSIFEKLCPNCYGEISSYRLEKGLPCEKCLPDENLEVCQYIKEGGIRELCDIKQELKEWQEHFERHINSLPWSLQNTWAERVFLKHSFV</sequence>
<reference evidence="8" key="1">
    <citation type="journal article" date="2020" name="mSystems">
        <title>Genome- and Community-Level Interaction Insights into Carbon Utilization and Element Cycling Functions of Hydrothermarchaeota in Hydrothermal Sediment.</title>
        <authorList>
            <person name="Zhou Z."/>
            <person name="Liu Y."/>
            <person name="Xu W."/>
            <person name="Pan J."/>
            <person name="Luo Z.H."/>
            <person name="Li M."/>
        </authorList>
    </citation>
    <scope>NUCLEOTIDE SEQUENCE [LARGE SCALE GENOMIC DNA]</scope>
    <source>
        <strain evidence="8">SpSt-1257</strain>
    </source>
</reference>
<dbReference type="GO" id="GO:0008270">
    <property type="term" value="F:zinc ion binding"/>
    <property type="evidence" value="ECO:0007669"/>
    <property type="project" value="UniProtKB-KW"/>
</dbReference>
<name>A0A831YE70_9AQUI</name>
<dbReference type="GO" id="GO:0005737">
    <property type="term" value="C:cytoplasm"/>
    <property type="evidence" value="ECO:0007669"/>
    <property type="project" value="UniProtKB-SubCell"/>
</dbReference>
<evidence type="ECO:0000256" key="1">
    <source>
        <dbReference type="ARBA" id="ARBA00004496"/>
    </source>
</evidence>
<dbReference type="Pfam" id="PF17915">
    <property type="entry name" value="zf_Rg"/>
    <property type="match status" value="1"/>
</dbReference>
<dbReference type="GO" id="GO:0003677">
    <property type="term" value="F:DNA binding"/>
    <property type="evidence" value="ECO:0007669"/>
    <property type="project" value="InterPro"/>
</dbReference>
<keyword evidence="6" id="KW-0862">Zinc</keyword>
<keyword evidence="5" id="KW-0413">Isomerase</keyword>
<proteinExistence type="predicted"/>
<dbReference type="Gene3D" id="3.40.50.300">
    <property type="entry name" value="P-loop containing nucleotide triphosphate hydrolases"/>
    <property type="match status" value="1"/>
</dbReference>
<dbReference type="InterPro" id="IPR040569">
    <property type="entry name" value="Znf_Rg"/>
</dbReference>
<dbReference type="GO" id="GO:0005524">
    <property type="term" value="F:ATP binding"/>
    <property type="evidence" value="ECO:0007669"/>
    <property type="project" value="UniProtKB-KW"/>
</dbReference>
<dbReference type="PANTHER" id="PTHR43505:SF1">
    <property type="entry name" value="REVERSE GYRASE"/>
    <property type="match status" value="1"/>
</dbReference>
<gene>
    <name evidence="8" type="ORF">ENO34_03190</name>
</gene>
<keyword evidence="3" id="KW-0547">Nucleotide-binding</keyword>
<keyword evidence="4" id="KW-0067">ATP-binding</keyword>
<keyword evidence="6" id="KW-0863">Zinc-finger</keyword>
<dbReference type="EMBL" id="DSFC01000182">
    <property type="protein sequence ID" value="HEV09389.1"/>
    <property type="molecule type" value="Genomic_DNA"/>
</dbReference>
<dbReference type="PROSITE" id="PS52036">
    <property type="entry name" value="ZF_RG_N"/>
    <property type="match status" value="1"/>
</dbReference>
<dbReference type="Proteomes" id="UP000885621">
    <property type="component" value="Unassembled WGS sequence"/>
</dbReference>
<evidence type="ECO:0000256" key="4">
    <source>
        <dbReference type="ARBA" id="ARBA00022840"/>
    </source>
</evidence>
<evidence type="ECO:0000256" key="5">
    <source>
        <dbReference type="ARBA" id="ARBA00023235"/>
    </source>
</evidence>
<accession>A0A831YE70</accession>
<protein>
    <recommendedName>
        <fullName evidence="7">RG N-terminal-type domain-containing protein</fullName>
    </recommendedName>
</protein>
<comment type="subcellular location">
    <subcellularLocation>
        <location evidence="1">Cytoplasm</location>
    </subcellularLocation>
</comment>
<dbReference type="GO" id="GO:0006265">
    <property type="term" value="P:DNA topological change"/>
    <property type="evidence" value="ECO:0007669"/>
    <property type="project" value="InterPro"/>
</dbReference>
<evidence type="ECO:0000259" key="7">
    <source>
        <dbReference type="PROSITE" id="PS52036"/>
    </source>
</evidence>
<organism evidence="8">
    <name type="scientific">Sulfurihydrogenibium azorense</name>
    <dbReference type="NCBI Taxonomy" id="309806"/>
    <lineage>
        <taxon>Bacteria</taxon>
        <taxon>Pseudomonadati</taxon>
        <taxon>Aquificota</taxon>
        <taxon>Aquificia</taxon>
        <taxon>Aquificales</taxon>
        <taxon>Hydrogenothermaceae</taxon>
        <taxon>Sulfurihydrogenibium</taxon>
    </lineage>
</organism>